<dbReference type="EMBL" id="PKSL01000187">
    <property type="protein sequence ID" value="POW00046.1"/>
    <property type="molecule type" value="Genomic_DNA"/>
</dbReference>
<dbReference type="AlphaFoldDB" id="A0A2S4URU5"/>
<evidence type="ECO:0000256" key="2">
    <source>
        <dbReference type="SAM" id="Phobius"/>
    </source>
</evidence>
<feature type="compositionally biased region" description="Pro residues" evidence="1">
    <location>
        <begin position="638"/>
        <end position="649"/>
    </location>
</feature>
<evidence type="ECO:0008006" key="5">
    <source>
        <dbReference type="Google" id="ProtNLM"/>
    </source>
</evidence>
<feature type="compositionally biased region" description="Polar residues" evidence="1">
    <location>
        <begin position="550"/>
        <end position="563"/>
    </location>
</feature>
<dbReference type="VEuPathDB" id="FungiDB:PSHT_13386"/>
<proteinExistence type="predicted"/>
<dbReference type="Proteomes" id="UP000239156">
    <property type="component" value="Unassembled WGS sequence"/>
</dbReference>
<dbReference type="InterPro" id="IPR031606">
    <property type="entry name" value="Kch1/2"/>
</dbReference>
<keyword evidence="2" id="KW-0812">Transmembrane</keyword>
<sequence length="659" mass="73820">MFTYENSLQAGKSSPTPSDLASNFTLTHSTHNFPDSSKNRLFTNSLTFELVSLYLKHDVLYWGQWKREEVPDHKWDFVDVREFHNSGCMSYFQYCFLYVLVIKSVLVYASDVYTMVLLLASNHWAGSILESTGGSSAMNVPFRIGKWIFFGCIIFSFLLLAWEAKKSRAIIRSRDISYAFTNVMANNYYSIKSYDHFCFFAQINNSKKKKDDFAFFVFFTFKGWKRLLLADAPRQVINGITLYSFARSVNFTTDISKWYDGSFAKASVLISMAFTVTIWIGSFVLLMAAAFLYVPLLCYIQGNLKEYCCHKVDKRIAELMKRKNRKRLAKEAALMRKEAMGDYSHLKDKKGQFKAAPLPQPTLPQIGLHELMSDSKSERTGVGAGSIRNGPARNPAQHAYPPTLGHHYPASNPPGINAYPSSNPGSNLAMGYNVMNRWPSEREYSEKPGYAESIASQTAQYCCRPVFPDLPITNILAHLPNSENQQRTDRFVSHPQAPTTTAGNTYGAPPLPPPSTGDGGQQQQHLYNSGGAVGRTAGYNTHPLAYQFPPASSTTDNQESSLLNRAPSYTSGEQRYQPHYNDDKHQHIAAPYALLPLPTPRSNTPRSHTNTSTPPPPPPLPPPSSTDYGTYLTDPNSLSPPPPPPPHHPPSSHEDDFHF</sequence>
<evidence type="ECO:0000313" key="4">
    <source>
        <dbReference type="Proteomes" id="UP000239156"/>
    </source>
</evidence>
<name>A0A2S4URU5_9BASI</name>
<protein>
    <recommendedName>
        <fullName evidence="5">Vacuole protein</fullName>
    </recommendedName>
</protein>
<feature type="transmembrane region" description="Helical" evidence="2">
    <location>
        <begin position="266"/>
        <end position="294"/>
    </location>
</feature>
<dbReference type="VEuPathDB" id="FungiDB:PSTT_13347"/>
<reference evidence="3" key="1">
    <citation type="submission" date="2017-12" db="EMBL/GenBank/DDBJ databases">
        <title>Gene loss provides genomic basis for host adaptation in cereal stripe rust fungi.</title>
        <authorList>
            <person name="Xia C."/>
        </authorList>
    </citation>
    <scope>NUCLEOTIDE SEQUENCE [LARGE SCALE GENOMIC DNA]</scope>
    <source>
        <strain evidence="3">93-210</strain>
    </source>
</reference>
<organism evidence="3 4">
    <name type="scientific">Puccinia striiformis</name>
    <dbReference type="NCBI Taxonomy" id="27350"/>
    <lineage>
        <taxon>Eukaryota</taxon>
        <taxon>Fungi</taxon>
        <taxon>Dikarya</taxon>
        <taxon>Basidiomycota</taxon>
        <taxon>Pucciniomycotina</taxon>
        <taxon>Pucciniomycetes</taxon>
        <taxon>Pucciniales</taxon>
        <taxon>Pucciniaceae</taxon>
        <taxon>Puccinia</taxon>
    </lineage>
</organism>
<gene>
    <name evidence="3" type="ORF">PSTT_13347</name>
</gene>
<feature type="compositionally biased region" description="Pro residues" evidence="1">
    <location>
        <begin position="613"/>
        <end position="624"/>
    </location>
</feature>
<feature type="region of interest" description="Disordered" evidence="1">
    <location>
        <begin position="595"/>
        <end position="659"/>
    </location>
</feature>
<dbReference type="PANTHER" id="PTHR36424:SF1">
    <property type="entry name" value="LOW AFFINITY K(+) TRANSPORTER 1-RELATED"/>
    <property type="match status" value="1"/>
</dbReference>
<feature type="transmembrane region" description="Helical" evidence="2">
    <location>
        <begin position="144"/>
        <end position="162"/>
    </location>
</feature>
<keyword evidence="4" id="KW-1185">Reference proteome</keyword>
<feature type="region of interest" description="Disordered" evidence="1">
    <location>
        <begin position="484"/>
        <end position="563"/>
    </location>
</feature>
<feature type="compositionally biased region" description="Low complexity" evidence="1">
    <location>
        <begin position="595"/>
        <end position="612"/>
    </location>
</feature>
<evidence type="ECO:0000256" key="1">
    <source>
        <dbReference type="SAM" id="MobiDB-lite"/>
    </source>
</evidence>
<dbReference type="Pfam" id="PF16944">
    <property type="entry name" value="KCH"/>
    <property type="match status" value="1"/>
</dbReference>
<evidence type="ECO:0000313" key="3">
    <source>
        <dbReference type="EMBL" id="POW00046.1"/>
    </source>
</evidence>
<keyword evidence="2" id="KW-0472">Membrane</keyword>
<dbReference type="PANTHER" id="PTHR36424">
    <property type="entry name" value="PHEROMONE-REGULATED MEMBRANE PROTEIN 6"/>
    <property type="match status" value="1"/>
</dbReference>
<comment type="caution">
    <text evidence="3">The sequence shown here is derived from an EMBL/GenBank/DDBJ whole genome shotgun (WGS) entry which is preliminary data.</text>
</comment>
<dbReference type="GO" id="GO:0005886">
    <property type="term" value="C:plasma membrane"/>
    <property type="evidence" value="ECO:0007669"/>
    <property type="project" value="InterPro"/>
</dbReference>
<dbReference type="GO" id="GO:0015079">
    <property type="term" value="F:potassium ion transmembrane transporter activity"/>
    <property type="evidence" value="ECO:0007669"/>
    <property type="project" value="InterPro"/>
</dbReference>
<feature type="transmembrane region" description="Helical" evidence="2">
    <location>
        <begin position="91"/>
        <end position="109"/>
    </location>
</feature>
<accession>A0A2S4URU5</accession>
<keyword evidence="2" id="KW-1133">Transmembrane helix</keyword>